<accession>A0ABY1RE35</accession>
<feature type="chain" id="PRO_5047114304" description="Lipoprotein" evidence="2">
    <location>
        <begin position="25"/>
        <end position="172"/>
    </location>
</feature>
<organism evidence="3 4">
    <name type="scientific">Plantibacter elymi</name>
    <name type="common">nom. nud.</name>
    <dbReference type="NCBI Taxonomy" id="199708"/>
    <lineage>
        <taxon>Bacteria</taxon>
        <taxon>Bacillati</taxon>
        <taxon>Actinomycetota</taxon>
        <taxon>Actinomycetes</taxon>
        <taxon>Micrococcales</taxon>
        <taxon>Microbacteriaceae</taxon>
        <taxon>Plantibacter</taxon>
    </lineage>
</organism>
<feature type="compositionally biased region" description="Low complexity" evidence="1">
    <location>
        <begin position="37"/>
        <end position="51"/>
    </location>
</feature>
<proteinExistence type="predicted"/>
<evidence type="ECO:0008006" key="5">
    <source>
        <dbReference type="Google" id="ProtNLM"/>
    </source>
</evidence>
<comment type="caution">
    <text evidence="3">The sequence shown here is derived from an EMBL/GenBank/DDBJ whole genome shotgun (WGS) entry which is preliminary data.</text>
</comment>
<keyword evidence="4" id="KW-1185">Reference proteome</keyword>
<evidence type="ECO:0000313" key="4">
    <source>
        <dbReference type="Proteomes" id="UP000194464"/>
    </source>
</evidence>
<dbReference type="RefSeq" id="WP_086474201.1">
    <property type="nucleotide sequence ID" value="NZ_FXWJ01000003.1"/>
</dbReference>
<feature type="signal peptide" evidence="2">
    <location>
        <begin position="1"/>
        <end position="24"/>
    </location>
</feature>
<evidence type="ECO:0000256" key="1">
    <source>
        <dbReference type="SAM" id="MobiDB-lite"/>
    </source>
</evidence>
<feature type="region of interest" description="Disordered" evidence="1">
    <location>
        <begin position="30"/>
        <end position="51"/>
    </location>
</feature>
<evidence type="ECO:0000313" key="3">
    <source>
        <dbReference type="EMBL" id="SMQ71107.1"/>
    </source>
</evidence>
<gene>
    <name evidence="3" type="ORF">SAMN06295909_2436</name>
</gene>
<sequence length="172" mass="17297">MTAPHRSRLALVWGSGLLVAGLLAGCSAPSSGDRDSAAPSSTPTATATADAADGPADYTTFCAANRAAATAKSGTVGEDLEAVQAQVTTIRDLLPPDDVSAEVAAGAEVFATAAEETAAILAEFPADSLVSDVGLDPRFTESQAVQSAATDPDYQAFIAWTIQTCGFDTGGE</sequence>
<reference evidence="3 4" key="1">
    <citation type="submission" date="2017-04" db="EMBL/GenBank/DDBJ databases">
        <authorList>
            <person name="Varghese N."/>
            <person name="Submissions S."/>
        </authorList>
    </citation>
    <scope>NUCLEOTIDE SEQUENCE [LARGE SCALE GENOMIC DNA]</scope>
    <source>
        <strain evidence="3 4">VKM Ac-1784</strain>
    </source>
</reference>
<protein>
    <recommendedName>
        <fullName evidence="5">Lipoprotein</fullName>
    </recommendedName>
</protein>
<evidence type="ECO:0000256" key="2">
    <source>
        <dbReference type="SAM" id="SignalP"/>
    </source>
</evidence>
<keyword evidence="2" id="KW-0732">Signal</keyword>
<name>A0ABY1RE35_9MICO</name>
<dbReference type="Proteomes" id="UP000194464">
    <property type="component" value="Unassembled WGS sequence"/>
</dbReference>
<dbReference type="PROSITE" id="PS51257">
    <property type="entry name" value="PROKAR_LIPOPROTEIN"/>
    <property type="match status" value="1"/>
</dbReference>
<dbReference type="EMBL" id="FXWJ01000003">
    <property type="protein sequence ID" value="SMQ71107.1"/>
    <property type="molecule type" value="Genomic_DNA"/>
</dbReference>